<feature type="transmembrane region" description="Helical" evidence="8">
    <location>
        <begin position="12"/>
        <end position="33"/>
    </location>
</feature>
<keyword evidence="3" id="KW-0328">Glycosyltransferase</keyword>
<feature type="transmembrane region" description="Helical" evidence="8">
    <location>
        <begin position="297"/>
        <end position="316"/>
    </location>
</feature>
<proteinExistence type="predicted"/>
<sequence length="496" mass="52684">MDQPRPLPPFAFRGVGLVAVLQALVLTVLSGRYGFHRDELYFLAAGKRLDWSYVDQPPITPLLARIGSALFGDTPSGVRVIATLLAVGVVVVIALVARELGGDARAQVFAAAGTSLSTYVLVVSHMLSTATVDLLVWSVIGLLALRLLRTGDGRLWLAIGAAIGVGLANKWLVLLLVSALGAAVLLVGPRSVLRTWWLAAGVGVTALLAAPLVIWQIAHGFPQLTVAAGISSQDGGENRLMFVPLQLVYLLPVLVPVWLAGMRRLWREPELRWARALPVSYLVVCVELLVLGGKPYYSMPLLLLLVTAGAGSASDWFSRSTPLSGRLLNGAGALVSVVASVLVALPLLPASALGGSFVLAVNKEQAEQVGWPAFTATVAGVWQQIPLGQRDKAVILARNYGQAGAIDRYGPEHGLPQAFSGHMSYADWGPPPESKNGPVVLVGFKSHEGFTGCRVITAHDNGIGLDNQEQGTQITLCAAPAAPWPQLWPTLRRFYT</sequence>
<feature type="transmembrane region" description="Helical" evidence="8">
    <location>
        <begin position="241"/>
        <end position="261"/>
    </location>
</feature>
<feature type="transmembrane region" description="Helical" evidence="8">
    <location>
        <begin position="77"/>
        <end position="97"/>
    </location>
</feature>
<evidence type="ECO:0000256" key="7">
    <source>
        <dbReference type="ARBA" id="ARBA00023136"/>
    </source>
</evidence>
<dbReference type="InterPro" id="IPR038731">
    <property type="entry name" value="RgtA/B/C-like"/>
</dbReference>
<keyword evidence="6 8" id="KW-1133">Transmembrane helix</keyword>
<gene>
    <name evidence="10" type="ORF">GCM10022247_38080</name>
</gene>
<feature type="transmembrane region" description="Helical" evidence="8">
    <location>
        <begin position="118"/>
        <end position="143"/>
    </location>
</feature>
<feature type="transmembrane region" description="Helical" evidence="8">
    <location>
        <begin position="155"/>
        <end position="188"/>
    </location>
</feature>
<evidence type="ECO:0000256" key="6">
    <source>
        <dbReference type="ARBA" id="ARBA00022989"/>
    </source>
</evidence>
<dbReference type="Pfam" id="PF13231">
    <property type="entry name" value="PMT_2"/>
    <property type="match status" value="1"/>
</dbReference>
<dbReference type="EMBL" id="BAABAL010000013">
    <property type="protein sequence ID" value="GAA4011912.1"/>
    <property type="molecule type" value="Genomic_DNA"/>
</dbReference>
<evidence type="ECO:0000256" key="8">
    <source>
        <dbReference type="SAM" id="Phobius"/>
    </source>
</evidence>
<feature type="transmembrane region" description="Helical" evidence="8">
    <location>
        <begin position="273"/>
        <end position="291"/>
    </location>
</feature>
<keyword evidence="7 8" id="KW-0472">Membrane</keyword>
<reference evidence="11" key="1">
    <citation type="journal article" date="2019" name="Int. J. Syst. Evol. Microbiol.">
        <title>The Global Catalogue of Microorganisms (GCM) 10K type strain sequencing project: providing services to taxonomists for standard genome sequencing and annotation.</title>
        <authorList>
            <consortium name="The Broad Institute Genomics Platform"/>
            <consortium name="The Broad Institute Genome Sequencing Center for Infectious Disease"/>
            <person name="Wu L."/>
            <person name="Ma J."/>
        </authorList>
    </citation>
    <scope>NUCLEOTIDE SEQUENCE [LARGE SCALE GENOMIC DNA]</scope>
    <source>
        <strain evidence="11">JCM 17342</strain>
    </source>
</reference>
<dbReference type="PANTHER" id="PTHR33908">
    <property type="entry name" value="MANNOSYLTRANSFERASE YKCB-RELATED"/>
    <property type="match status" value="1"/>
</dbReference>
<evidence type="ECO:0000313" key="10">
    <source>
        <dbReference type="EMBL" id="GAA4011912.1"/>
    </source>
</evidence>
<evidence type="ECO:0000256" key="3">
    <source>
        <dbReference type="ARBA" id="ARBA00022676"/>
    </source>
</evidence>
<evidence type="ECO:0000256" key="5">
    <source>
        <dbReference type="ARBA" id="ARBA00022692"/>
    </source>
</evidence>
<keyword evidence="4" id="KW-0808">Transferase</keyword>
<keyword evidence="11" id="KW-1185">Reference proteome</keyword>
<evidence type="ECO:0000313" key="11">
    <source>
        <dbReference type="Proteomes" id="UP001501747"/>
    </source>
</evidence>
<accession>A0ABP7SHN8</accession>
<comment type="caution">
    <text evidence="10">The sequence shown here is derived from an EMBL/GenBank/DDBJ whole genome shotgun (WGS) entry which is preliminary data.</text>
</comment>
<name>A0ABP7SHN8_9PSEU</name>
<dbReference type="PANTHER" id="PTHR33908:SF11">
    <property type="entry name" value="MEMBRANE PROTEIN"/>
    <property type="match status" value="1"/>
</dbReference>
<feature type="transmembrane region" description="Helical" evidence="8">
    <location>
        <begin position="195"/>
        <end position="218"/>
    </location>
</feature>
<organism evidence="10 11">
    <name type="scientific">Allokutzneria multivorans</name>
    <dbReference type="NCBI Taxonomy" id="1142134"/>
    <lineage>
        <taxon>Bacteria</taxon>
        <taxon>Bacillati</taxon>
        <taxon>Actinomycetota</taxon>
        <taxon>Actinomycetes</taxon>
        <taxon>Pseudonocardiales</taxon>
        <taxon>Pseudonocardiaceae</taxon>
        <taxon>Allokutzneria</taxon>
    </lineage>
</organism>
<dbReference type="InterPro" id="IPR050297">
    <property type="entry name" value="LipidA_mod_glycosyltrf_83"/>
</dbReference>
<evidence type="ECO:0000256" key="4">
    <source>
        <dbReference type="ARBA" id="ARBA00022679"/>
    </source>
</evidence>
<keyword evidence="5 8" id="KW-0812">Transmembrane</keyword>
<evidence type="ECO:0000256" key="2">
    <source>
        <dbReference type="ARBA" id="ARBA00022475"/>
    </source>
</evidence>
<feature type="domain" description="Glycosyltransferase RgtA/B/C/D-like" evidence="9">
    <location>
        <begin position="55"/>
        <end position="215"/>
    </location>
</feature>
<evidence type="ECO:0000256" key="1">
    <source>
        <dbReference type="ARBA" id="ARBA00004651"/>
    </source>
</evidence>
<dbReference type="Proteomes" id="UP001501747">
    <property type="component" value="Unassembled WGS sequence"/>
</dbReference>
<comment type="subcellular location">
    <subcellularLocation>
        <location evidence="1">Cell membrane</location>
        <topology evidence="1">Multi-pass membrane protein</topology>
    </subcellularLocation>
</comment>
<dbReference type="RefSeq" id="WP_344876578.1">
    <property type="nucleotide sequence ID" value="NZ_BAABAL010000013.1"/>
</dbReference>
<keyword evidence="2" id="KW-1003">Cell membrane</keyword>
<evidence type="ECO:0000259" key="9">
    <source>
        <dbReference type="Pfam" id="PF13231"/>
    </source>
</evidence>
<feature type="transmembrane region" description="Helical" evidence="8">
    <location>
        <begin position="328"/>
        <end position="348"/>
    </location>
</feature>
<protein>
    <submittedName>
        <fullName evidence="10">Glycosyltransferase family 39 protein</fullName>
    </submittedName>
</protein>